<name>A0A1Y5PRU2_9SPHN</name>
<accession>A0A1Y5PRU2</accession>
<gene>
    <name evidence="1" type="ORF">SPPYR_1588</name>
</gene>
<protein>
    <submittedName>
        <fullName evidence="1">Uncharacterized protein</fullName>
    </submittedName>
</protein>
<organism evidence="1">
    <name type="scientific">uncultured Sphingopyxis sp</name>
    <dbReference type="NCBI Taxonomy" id="310581"/>
    <lineage>
        <taxon>Bacteria</taxon>
        <taxon>Pseudomonadati</taxon>
        <taxon>Pseudomonadota</taxon>
        <taxon>Alphaproteobacteria</taxon>
        <taxon>Sphingomonadales</taxon>
        <taxon>Sphingomonadaceae</taxon>
        <taxon>Sphingopyxis</taxon>
        <taxon>environmental samples</taxon>
    </lineage>
</organism>
<reference evidence="1" key="1">
    <citation type="submission" date="2016-03" db="EMBL/GenBank/DDBJ databases">
        <authorList>
            <person name="Ploux O."/>
        </authorList>
    </citation>
    <scope>NUCLEOTIDE SEQUENCE</scope>
    <source>
        <strain evidence="1">UC10</strain>
    </source>
</reference>
<proteinExistence type="predicted"/>
<sequence>MPRWVAGMQPEQTSQGTQLHGAFFECHRYGVILTAAWASIRPAVLIRCTIWFSLLAAMERWAEVSYCQFGCDRGPLWMINKR</sequence>
<evidence type="ECO:0000313" key="1">
    <source>
        <dbReference type="EMBL" id="SBV32708.1"/>
    </source>
</evidence>
<dbReference type="KEGG" id="sphu:SPPYR_1588"/>
<dbReference type="EMBL" id="LT598653">
    <property type="protein sequence ID" value="SBV32708.1"/>
    <property type="molecule type" value="Genomic_DNA"/>
</dbReference>
<dbReference type="AlphaFoldDB" id="A0A1Y5PRU2"/>